<dbReference type="Proteomes" id="UP000054324">
    <property type="component" value="Unassembled WGS sequence"/>
</dbReference>
<comment type="similarity">
    <text evidence="1 2">Belongs to the serpin family.</text>
</comment>
<dbReference type="GeneID" id="20324802"/>
<protein>
    <recommendedName>
        <fullName evidence="4">Serpin domain-containing protein</fullName>
    </recommendedName>
</protein>
<evidence type="ECO:0000256" key="2">
    <source>
        <dbReference type="RuleBase" id="RU000411"/>
    </source>
</evidence>
<dbReference type="RefSeq" id="XP_009175328.1">
    <property type="nucleotide sequence ID" value="XM_009177064.1"/>
</dbReference>
<evidence type="ECO:0000259" key="4">
    <source>
        <dbReference type="SMART" id="SM00093"/>
    </source>
</evidence>
<evidence type="ECO:0000256" key="1">
    <source>
        <dbReference type="ARBA" id="ARBA00009500"/>
    </source>
</evidence>
<dbReference type="InterPro" id="IPR000215">
    <property type="entry name" value="Serpin_fam"/>
</dbReference>
<dbReference type="OrthoDB" id="671595at2759"/>
<dbReference type="KEGG" id="ovi:T265_10634"/>
<dbReference type="InterPro" id="IPR042185">
    <property type="entry name" value="Serpin_sf_2"/>
</dbReference>
<reference evidence="5 6" key="1">
    <citation type="submission" date="2013-11" db="EMBL/GenBank/DDBJ databases">
        <title>Opisthorchis viverrini - life in the bile duct.</title>
        <authorList>
            <person name="Young N.D."/>
            <person name="Nagarajan N."/>
            <person name="Lin S.J."/>
            <person name="Korhonen P.K."/>
            <person name="Jex A.R."/>
            <person name="Hall R.S."/>
            <person name="Safavi-Hemami H."/>
            <person name="Kaewkong W."/>
            <person name="Bertrand D."/>
            <person name="Gao S."/>
            <person name="Seet Q."/>
            <person name="Wongkham S."/>
            <person name="Teh B.T."/>
            <person name="Wongkham C."/>
            <person name="Intapan P.M."/>
            <person name="Maleewong W."/>
            <person name="Yang X."/>
            <person name="Hu M."/>
            <person name="Wang Z."/>
            <person name="Hofmann A."/>
            <person name="Sternberg P.W."/>
            <person name="Tan P."/>
            <person name="Wang J."/>
            <person name="Gasser R.B."/>
        </authorList>
    </citation>
    <scope>NUCLEOTIDE SEQUENCE [LARGE SCALE GENOMIC DNA]</scope>
</reference>
<evidence type="ECO:0000256" key="3">
    <source>
        <dbReference type="SAM" id="MobiDB-lite"/>
    </source>
</evidence>
<dbReference type="Gene3D" id="2.30.39.10">
    <property type="entry name" value="Alpha-1-antitrypsin, domain 1"/>
    <property type="match status" value="1"/>
</dbReference>
<evidence type="ECO:0000313" key="6">
    <source>
        <dbReference type="Proteomes" id="UP000054324"/>
    </source>
</evidence>
<dbReference type="PROSITE" id="PS00284">
    <property type="entry name" value="SERPIN"/>
    <property type="match status" value="1"/>
</dbReference>
<proteinExistence type="inferred from homology"/>
<feature type="domain" description="Serpin" evidence="4">
    <location>
        <begin position="2"/>
        <end position="338"/>
    </location>
</feature>
<dbReference type="InterPro" id="IPR042178">
    <property type="entry name" value="Serpin_sf_1"/>
</dbReference>
<dbReference type="AlphaFoldDB" id="A0A074ZCJ6"/>
<sequence length="341" mass="38553">MYKTTRTYCSSPPKPRDSVNLPTEENAKFIELCIFAHEYLLCLVVGDGRSRRGNTATDAAGASHSSEAQIRCCSSVLWTNNFQLTELPNVEAKRCHINAWVAENTKDKIRDLLPPSFLDQNSKFLLINALYFRGSWEHQFDKKKTQESDFHCLNGESMKVQMMYKKSRFNLAYLAELDCMAIKLPFRRSDSQSEWALLILLPHERAGLPKLLSKLRAPGQLASAMGCKFYMENAHLYLPKFKLADEPMIDLKPILYECEMKKLFEGAGLSRLSKSFLSVTDAYHKALDEEGVTAAAATLFTQSFSTRLPETISVDHPFFFALVCDSAVPVFVGHVVAPNWD</sequence>
<dbReference type="Pfam" id="PF00079">
    <property type="entry name" value="Serpin"/>
    <property type="match status" value="1"/>
</dbReference>
<dbReference type="PANTHER" id="PTHR11461:SF211">
    <property type="entry name" value="GH10112P-RELATED"/>
    <property type="match status" value="1"/>
</dbReference>
<accession>A0A074ZCJ6</accession>
<dbReference type="InterPro" id="IPR023795">
    <property type="entry name" value="Serpin_CS"/>
</dbReference>
<dbReference type="CTD" id="20324802"/>
<feature type="region of interest" description="Disordered" evidence="3">
    <location>
        <begin position="1"/>
        <end position="20"/>
    </location>
</feature>
<dbReference type="GO" id="GO:0005615">
    <property type="term" value="C:extracellular space"/>
    <property type="evidence" value="ECO:0007669"/>
    <property type="project" value="InterPro"/>
</dbReference>
<keyword evidence="6" id="KW-1185">Reference proteome</keyword>
<dbReference type="GO" id="GO:0004867">
    <property type="term" value="F:serine-type endopeptidase inhibitor activity"/>
    <property type="evidence" value="ECO:0007669"/>
    <property type="project" value="InterPro"/>
</dbReference>
<dbReference type="Gene3D" id="3.30.497.10">
    <property type="entry name" value="Antithrombin, subunit I, domain 2"/>
    <property type="match status" value="1"/>
</dbReference>
<dbReference type="SUPFAM" id="SSF56574">
    <property type="entry name" value="Serpins"/>
    <property type="match status" value="1"/>
</dbReference>
<feature type="compositionally biased region" description="Polar residues" evidence="3">
    <location>
        <begin position="1"/>
        <end position="10"/>
    </location>
</feature>
<name>A0A074ZCJ6_OPIVI</name>
<dbReference type="PANTHER" id="PTHR11461">
    <property type="entry name" value="SERINE PROTEASE INHIBITOR, SERPIN"/>
    <property type="match status" value="1"/>
</dbReference>
<dbReference type="InterPro" id="IPR023796">
    <property type="entry name" value="Serpin_dom"/>
</dbReference>
<dbReference type="EMBL" id="KL597009">
    <property type="protein sequence ID" value="KER20925.1"/>
    <property type="molecule type" value="Genomic_DNA"/>
</dbReference>
<dbReference type="InterPro" id="IPR036186">
    <property type="entry name" value="Serpin_sf"/>
</dbReference>
<dbReference type="SMART" id="SM00093">
    <property type="entry name" value="SERPIN"/>
    <property type="match status" value="1"/>
</dbReference>
<organism evidence="5 6">
    <name type="scientific">Opisthorchis viverrini</name>
    <name type="common">Southeast Asian liver fluke</name>
    <dbReference type="NCBI Taxonomy" id="6198"/>
    <lineage>
        <taxon>Eukaryota</taxon>
        <taxon>Metazoa</taxon>
        <taxon>Spiralia</taxon>
        <taxon>Lophotrochozoa</taxon>
        <taxon>Platyhelminthes</taxon>
        <taxon>Trematoda</taxon>
        <taxon>Digenea</taxon>
        <taxon>Opisthorchiida</taxon>
        <taxon>Opisthorchiata</taxon>
        <taxon>Opisthorchiidae</taxon>
        <taxon>Opisthorchis</taxon>
    </lineage>
</organism>
<gene>
    <name evidence="5" type="ORF">T265_10634</name>
</gene>
<evidence type="ECO:0000313" key="5">
    <source>
        <dbReference type="EMBL" id="KER20925.1"/>
    </source>
</evidence>